<feature type="region of interest" description="Disordered" evidence="5">
    <location>
        <begin position="50"/>
        <end position="88"/>
    </location>
</feature>
<proteinExistence type="predicted"/>
<evidence type="ECO:0000313" key="7">
    <source>
        <dbReference type="EMBL" id="KAJ7977122.1"/>
    </source>
</evidence>
<dbReference type="Gene3D" id="4.10.280.10">
    <property type="entry name" value="Helix-loop-helix DNA-binding domain"/>
    <property type="match status" value="1"/>
</dbReference>
<feature type="compositionally biased region" description="Basic and acidic residues" evidence="5">
    <location>
        <begin position="337"/>
        <end position="353"/>
    </location>
</feature>
<keyword evidence="3" id="KW-0804">Transcription</keyword>
<feature type="compositionally biased region" description="Polar residues" evidence="5">
    <location>
        <begin position="50"/>
        <end position="65"/>
    </location>
</feature>
<dbReference type="GO" id="GO:0010017">
    <property type="term" value="P:red or far-red light signaling pathway"/>
    <property type="evidence" value="ECO:0007669"/>
    <property type="project" value="UniProtKB-ARBA"/>
</dbReference>
<dbReference type="PANTHER" id="PTHR46807:SF8">
    <property type="entry name" value="TRANSCRIPTION FACTOR PIF1-LIKE ISOFORM X2"/>
    <property type="match status" value="1"/>
</dbReference>
<feature type="compositionally biased region" description="Basic and acidic residues" evidence="5">
    <location>
        <begin position="546"/>
        <end position="556"/>
    </location>
</feature>
<evidence type="ECO:0000256" key="2">
    <source>
        <dbReference type="ARBA" id="ARBA00023015"/>
    </source>
</evidence>
<evidence type="ECO:0000259" key="6">
    <source>
        <dbReference type="PROSITE" id="PS50888"/>
    </source>
</evidence>
<feature type="region of interest" description="Disordered" evidence="5">
    <location>
        <begin position="275"/>
        <end position="353"/>
    </location>
</feature>
<dbReference type="InterPro" id="IPR047265">
    <property type="entry name" value="PIF1-like_bHLH"/>
</dbReference>
<feature type="region of interest" description="Disordered" evidence="5">
    <location>
        <begin position="532"/>
        <end position="556"/>
    </location>
</feature>
<dbReference type="InterPro" id="IPR036638">
    <property type="entry name" value="HLH_DNA-bd_sf"/>
</dbReference>
<reference evidence="7" key="1">
    <citation type="journal article" date="2023" name="Science">
        <title>Elucidation of the pathway for biosynthesis of saponin adjuvants from the soapbark tree.</title>
        <authorList>
            <person name="Reed J."/>
            <person name="Orme A."/>
            <person name="El-Demerdash A."/>
            <person name="Owen C."/>
            <person name="Martin L.B.B."/>
            <person name="Misra R.C."/>
            <person name="Kikuchi S."/>
            <person name="Rejzek M."/>
            <person name="Martin A.C."/>
            <person name="Harkess A."/>
            <person name="Leebens-Mack J."/>
            <person name="Louveau T."/>
            <person name="Stephenson M.J."/>
            <person name="Osbourn A."/>
        </authorList>
    </citation>
    <scope>NUCLEOTIDE SEQUENCE</scope>
    <source>
        <strain evidence="7">S10</strain>
    </source>
</reference>
<feature type="region of interest" description="Disordered" evidence="5">
    <location>
        <begin position="1"/>
        <end position="34"/>
    </location>
</feature>
<dbReference type="InterPro" id="IPR011598">
    <property type="entry name" value="bHLH_dom"/>
</dbReference>
<dbReference type="SMART" id="SM00353">
    <property type="entry name" value="HLH"/>
    <property type="match status" value="1"/>
</dbReference>
<dbReference type="FunFam" id="4.10.280.10:FF:000004">
    <property type="entry name" value="Basic helix-loop-helix transcription factor"/>
    <property type="match status" value="1"/>
</dbReference>
<dbReference type="GO" id="GO:0005634">
    <property type="term" value="C:nucleus"/>
    <property type="evidence" value="ECO:0007669"/>
    <property type="project" value="UniProtKB-SubCell"/>
</dbReference>
<name>A0AAD7VIK9_QUISA</name>
<gene>
    <name evidence="7" type="ORF">O6P43_006803</name>
</gene>
<keyword evidence="4" id="KW-0539">Nucleus</keyword>
<dbReference type="CDD" id="cd11445">
    <property type="entry name" value="bHLH_AtPIF_like"/>
    <property type="match status" value="1"/>
</dbReference>
<keyword evidence="8" id="KW-1185">Reference proteome</keyword>
<dbReference type="AlphaFoldDB" id="A0AAD7VIK9"/>
<feature type="compositionally biased region" description="Polar residues" evidence="5">
    <location>
        <begin position="73"/>
        <end position="88"/>
    </location>
</feature>
<dbReference type="GO" id="GO:0046983">
    <property type="term" value="F:protein dimerization activity"/>
    <property type="evidence" value="ECO:0007669"/>
    <property type="project" value="InterPro"/>
</dbReference>
<dbReference type="SUPFAM" id="SSF47459">
    <property type="entry name" value="HLH, helix-loop-helix DNA-binding domain"/>
    <property type="match status" value="1"/>
</dbReference>
<feature type="compositionally biased region" description="Basic and acidic residues" evidence="5">
    <location>
        <begin position="296"/>
        <end position="306"/>
    </location>
</feature>
<dbReference type="Proteomes" id="UP001163823">
    <property type="component" value="Chromosome 3"/>
</dbReference>
<evidence type="ECO:0000256" key="1">
    <source>
        <dbReference type="ARBA" id="ARBA00004123"/>
    </source>
</evidence>
<dbReference type="InterPro" id="IPR044273">
    <property type="entry name" value="PIF3-like"/>
</dbReference>
<accession>A0AAD7VIK9</accession>
<feature type="compositionally biased region" description="Acidic residues" evidence="5">
    <location>
        <begin position="307"/>
        <end position="320"/>
    </location>
</feature>
<protein>
    <submittedName>
        <fullName evidence="7">Transcription factor like</fullName>
    </submittedName>
</protein>
<dbReference type="GO" id="GO:0003700">
    <property type="term" value="F:DNA-binding transcription factor activity"/>
    <property type="evidence" value="ECO:0007669"/>
    <property type="project" value="InterPro"/>
</dbReference>
<comment type="subcellular location">
    <subcellularLocation>
        <location evidence="1">Nucleus</location>
    </subcellularLocation>
</comment>
<evidence type="ECO:0000256" key="3">
    <source>
        <dbReference type="ARBA" id="ARBA00023163"/>
    </source>
</evidence>
<comment type="caution">
    <text evidence="7">The sequence shown here is derived from an EMBL/GenBank/DDBJ whole genome shotgun (WGS) entry which is preliminary data.</text>
</comment>
<evidence type="ECO:0000256" key="4">
    <source>
        <dbReference type="ARBA" id="ARBA00023242"/>
    </source>
</evidence>
<feature type="compositionally biased region" description="Low complexity" evidence="5">
    <location>
        <begin position="282"/>
        <end position="294"/>
    </location>
</feature>
<feature type="domain" description="BHLH" evidence="6">
    <location>
        <begin position="337"/>
        <end position="386"/>
    </location>
</feature>
<feature type="region of interest" description="Disordered" evidence="5">
    <location>
        <begin position="134"/>
        <end position="154"/>
    </location>
</feature>
<sequence>MNHYVPDFDMEEDDYSLPTSSGRLTRPRKSAMPEDETMELLWENGQVVMQSQNQRSTKKLQSPRYTDSVIPAESSTSAREFRSPQQLEAEQDHIQHLFMQEDEMASWLHYPMVDDPPLDHNFCADLLYPPTTVNNHNNNSNTSTKTTTTVPPVRTSHISELRQPLRAVGTRPPIPPSMREEQGDSKIQNFAHFSMHNARTEPGPSRSKAVLRESTVVDSSETPAVRRASKASEIGKIAAEPIRDMDQGHGTMRAARIAVAMTSCAGGGENGRDMATCETTVSSSPGGSSASAEPPADDRKRKGRETEESECQSEDADFENGDAKKQARGSASTKRSRAAEVHNLSERRRRDRINEKMRALQELIPRCNKSDKASMLDEAIEYLKSLQMQVQMMSMGCGMVPMMYPGIQQYMPPMGMGMGIGMGMGMGMEMGMNRPVMPFPNMLAGSALPASAAAAHFGPRFPMPAFHMPPVPPPDQSRMQAANQTDHMVNPLGRPDRTQSQIPNFSGPYHQYTGPHQMQLQLMQNQAMNHIMNQRSSSKPSTSRGPENHENHQSGT</sequence>
<organism evidence="7 8">
    <name type="scientific">Quillaja saponaria</name>
    <name type="common">Soap bark tree</name>
    <dbReference type="NCBI Taxonomy" id="32244"/>
    <lineage>
        <taxon>Eukaryota</taxon>
        <taxon>Viridiplantae</taxon>
        <taxon>Streptophyta</taxon>
        <taxon>Embryophyta</taxon>
        <taxon>Tracheophyta</taxon>
        <taxon>Spermatophyta</taxon>
        <taxon>Magnoliopsida</taxon>
        <taxon>eudicotyledons</taxon>
        <taxon>Gunneridae</taxon>
        <taxon>Pentapetalae</taxon>
        <taxon>rosids</taxon>
        <taxon>fabids</taxon>
        <taxon>Fabales</taxon>
        <taxon>Quillajaceae</taxon>
        <taxon>Quillaja</taxon>
    </lineage>
</organism>
<dbReference type="PROSITE" id="PS50888">
    <property type="entry name" value="BHLH"/>
    <property type="match status" value="1"/>
</dbReference>
<dbReference type="Pfam" id="PF00010">
    <property type="entry name" value="HLH"/>
    <property type="match status" value="1"/>
</dbReference>
<dbReference type="PANTHER" id="PTHR46807">
    <property type="entry name" value="TRANSCRIPTION FACTOR PIF3"/>
    <property type="match status" value="1"/>
</dbReference>
<keyword evidence="2" id="KW-0805">Transcription regulation</keyword>
<dbReference type="EMBL" id="JARAOO010000003">
    <property type="protein sequence ID" value="KAJ7977122.1"/>
    <property type="molecule type" value="Genomic_DNA"/>
</dbReference>
<evidence type="ECO:0000256" key="5">
    <source>
        <dbReference type="SAM" id="MobiDB-lite"/>
    </source>
</evidence>
<dbReference type="KEGG" id="qsa:O6P43_006803"/>
<evidence type="ECO:0000313" key="8">
    <source>
        <dbReference type="Proteomes" id="UP001163823"/>
    </source>
</evidence>
<feature type="compositionally biased region" description="Polar residues" evidence="5">
    <location>
        <begin position="532"/>
        <end position="545"/>
    </location>
</feature>